<gene>
    <name evidence="2" type="ORF">L873DRAFT_84515</name>
</gene>
<organism evidence="2 3">
    <name type="scientific">Choiromyces venosus 120613-1</name>
    <dbReference type="NCBI Taxonomy" id="1336337"/>
    <lineage>
        <taxon>Eukaryota</taxon>
        <taxon>Fungi</taxon>
        <taxon>Dikarya</taxon>
        <taxon>Ascomycota</taxon>
        <taxon>Pezizomycotina</taxon>
        <taxon>Pezizomycetes</taxon>
        <taxon>Pezizales</taxon>
        <taxon>Tuberaceae</taxon>
        <taxon>Choiromyces</taxon>
    </lineage>
</organism>
<keyword evidence="3" id="KW-1185">Reference proteome</keyword>
<evidence type="ECO:0000313" key="2">
    <source>
        <dbReference type="EMBL" id="RPA93198.1"/>
    </source>
</evidence>
<dbReference type="Proteomes" id="UP000276215">
    <property type="component" value="Unassembled WGS sequence"/>
</dbReference>
<name>A0A3N4J851_9PEZI</name>
<evidence type="ECO:0000313" key="3">
    <source>
        <dbReference type="Proteomes" id="UP000276215"/>
    </source>
</evidence>
<reference evidence="2 3" key="1">
    <citation type="journal article" date="2018" name="Nat. Ecol. Evol.">
        <title>Pezizomycetes genomes reveal the molecular basis of ectomycorrhizal truffle lifestyle.</title>
        <authorList>
            <person name="Murat C."/>
            <person name="Payen T."/>
            <person name="Noel B."/>
            <person name="Kuo A."/>
            <person name="Morin E."/>
            <person name="Chen J."/>
            <person name="Kohler A."/>
            <person name="Krizsan K."/>
            <person name="Balestrini R."/>
            <person name="Da Silva C."/>
            <person name="Montanini B."/>
            <person name="Hainaut M."/>
            <person name="Levati E."/>
            <person name="Barry K.W."/>
            <person name="Belfiori B."/>
            <person name="Cichocki N."/>
            <person name="Clum A."/>
            <person name="Dockter R.B."/>
            <person name="Fauchery L."/>
            <person name="Guy J."/>
            <person name="Iotti M."/>
            <person name="Le Tacon F."/>
            <person name="Lindquist E.A."/>
            <person name="Lipzen A."/>
            <person name="Malagnac F."/>
            <person name="Mello A."/>
            <person name="Molinier V."/>
            <person name="Miyauchi S."/>
            <person name="Poulain J."/>
            <person name="Riccioni C."/>
            <person name="Rubini A."/>
            <person name="Sitrit Y."/>
            <person name="Splivallo R."/>
            <person name="Traeger S."/>
            <person name="Wang M."/>
            <person name="Zifcakova L."/>
            <person name="Wipf D."/>
            <person name="Zambonelli A."/>
            <person name="Paolocci F."/>
            <person name="Nowrousian M."/>
            <person name="Ottonello S."/>
            <person name="Baldrian P."/>
            <person name="Spatafora J.W."/>
            <person name="Henrissat B."/>
            <person name="Nagy L.G."/>
            <person name="Aury J.M."/>
            <person name="Wincker P."/>
            <person name="Grigoriev I.V."/>
            <person name="Bonfante P."/>
            <person name="Martin F.M."/>
        </authorList>
    </citation>
    <scope>NUCLEOTIDE SEQUENCE [LARGE SCALE GENOMIC DNA]</scope>
    <source>
        <strain evidence="2 3">120613-1</strain>
    </source>
</reference>
<dbReference type="EMBL" id="ML120458">
    <property type="protein sequence ID" value="RPA93198.1"/>
    <property type="molecule type" value="Genomic_DNA"/>
</dbReference>
<feature type="transmembrane region" description="Helical" evidence="1">
    <location>
        <begin position="98"/>
        <end position="116"/>
    </location>
</feature>
<accession>A0A3N4J851</accession>
<proteinExistence type="predicted"/>
<sequence length="118" mass="13414">MFICCAPGKTLDLYHGCCYPLGFRFFLLLLFYVSSLTFVSCFSSLRMCSTVQCSRVLSREAGGGYLSYAWATLKTTVARLFLFLPSIIFVHHRVFAEVVYQSAVISPQWAIALFYIHK</sequence>
<dbReference type="AlphaFoldDB" id="A0A3N4J851"/>
<keyword evidence="1" id="KW-1133">Transmembrane helix</keyword>
<feature type="transmembrane region" description="Helical" evidence="1">
    <location>
        <begin position="65"/>
        <end position="92"/>
    </location>
</feature>
<evidence type="ECO:0000256" key="1">
    <source>
        <dbReference type="SAM" id="Phobius"/>
    </source>
</evidence>
<keyword evidence="1" id="KW-0812">Transmembrane</keyword>
<keyword evidence="1" id="KW-0472">Membrane</keyword>
<feature type="transmembrane region" description="Helical" evidence="1">
    <location>
        <begin position="21"/>
        <end position="45"/>
    </location>
</feature>
<protein>
    <submittedName>
        <fullName evidence="2">Uncharacterized protein</fullName>
    </submittedName>
</protein>